<dbReference type="HAMAP" id="MF_01405">
    <property type="entry name" value="Non_canon_purine_NTPase"/>
    <property type="match status" value="1"/>
</dbReference>
<evidence type="ECO:0000256" key="1">
    <source>
        <dbReference type="ARBA" id="ARBA00008023"/>
    </source>
</evidence>
<comment type="catalytic activity">
    <reaction evidence="9 10">
        <text>XTP + H2O = XMP + diphosphate + H(+)</text>
        <dbReference type="Rhea" id="RHEA:28610"/>
        <dbReference type="ChEBI" id="CHEBI:15377"/>
        <dbReference type="ChEBI" id="CHEBI:15378"/>
        <dbReference type="ChEBI" id="CHEBI:33019"/>
        <dbReference type="ChEBI" id="CHEBI:57464"/>
        <dbReference type="ChEBI" id="CHEBI:61314"/>
        <dbReference type="EC" id="3.6.1.66"/>
    </reaction>
</comment>
<evidence type="ECO:0000256" key="11">
    <source>
        <dbReference type="RuleBase" id="RU003781"/>
    </source>
</evidence>
<evidence type="ECO:0000256" key="5">
    <source>
        <dbReference type="ARBA" id="ARBA00022801"/>
    </source>
</evidence>
<dbReference type="RefSeq" id="WP_157322069.1">
    <property type="nucleotide sequence ID" value="NZ_BMFX01000019.1"/>
</dbReference>
<dbReference type="GO" id="GO:0036220">
    <property type="term" value="F:ITP diphosphatase activity"/>
    <property type="evidence" value="ECO:0007669"/>
    <property type="project" value="UniProtKB-UniRule"/>
</dbReference>
<dbReference type="GO" id="GO:0035870">
    <property type="term" value="F:dITP diphosphatase activity"/>
    <property type="evidence" value="ECO:0007669"/>
    <property type="project" value="UniProtKB-UniRule"/>
</dbReference>
<keyword evidence="7 10" id="KW-0546">Nucleotide metabolism</keyword>
<dbReference type="InterPro" id="IPR029001">
    <property type="entry name" value="ITPase-like_fam"/>
</dbReference>
<dbReference type="PANTHER" id="PTHR11067:SF9">
    <property type="entry name" value="INOSINE TRIPHOSPHATE PYROPHOSPHATASE"/>
    <property type="match status" value="1"/>
</dbReference>
<dbReference type="PANTHER" id="PTHR11067">
    <property type="entry name" value="INOSINE TRIPHOSPHATE PYROPHOSPHATASE/HAM1 PROTEIN"/>
    <property type="match status" value="1"/>
</dbReference>
<comment type="cofactor">
    <cofactor evidence="10">
        <name>Mg(2+)</name>
        <dbReference type="ChEBI" id="CHEBI:18420"/>
    </cofactor>
    <text evidence="10">Binds 1 Mg(2+) ion per subunit.</text>
</comment>
<keyword evidence="13" id="KW-1185">Reference proteome</keyword>
<dbReference type="AlphaFoldDB" id="A0A7K1UHA2"/>
<dbReference type="EMBL" id="WRPM01000032">
    <property type="protein sequence ID" value="MVT25792.1"/>
    <property type="molecule type" value="Genomic_DNA"/>
</dbReference>
<dbReference type="Proteomes" id="UP000460157">
    <property type="component" value="Unassembled WGS sequence"/>
</dbReference>
<evidence type="ECO:0000256" key="2">
    <source>
        <dbReference type="ARBA" id="ARBA00011738"/>
    </source>
</evidence>
<dbReference type="GO" id="GO:0009146">
    <property type="term" value="P:purine nucleoside triphosphate catabolic process"/>
    <property type="evidence" value="ECO:0007669"/>
    <property type="project" value="UniProtKB-UniRule"/>
</dbReference>
<feature type="binding site" evidence="10">
    <location>
        <position position="85"/>
    </location>
    <ligand>
        <name>substrate</name>
    </ligand>
</feature>
<dbReference type="InterPro" id="IPR002637">
    <property type="entry name" value="RdgB/HAM1"/>
</dbReference>
<keyword evidence="4 10" id="KW-0547">Nucleotide-binding</keyword>
<dbReference type="CDD" id="cd00515">
    <property type="entry name" value="HAM1"/>
    <property type="match status" value="1"/>
</dbReference>
<organism evidence="12 13">
    <name type="scientific">Nesterenkonia alkaliphila</name>
    <dbReference type="NCBI Taxonomy" id="1463631"/>
    <lineage>
        <taxon>Bacteria</taxon>
        <taxon>Bacillati</taxon>
        <taxon>Actinomycetota</taxon>
        <taxon>Actinomycetes</taxon>
        <taxon>Micrococcales</taxon>
        <taxon>Micrococcaceae</taxon>
        <taxon>Nesterenkonia</taxon>
    </lineage>
</organism>
<gene>
    <name evidence="12" type="primary">rdgB</name>
    <name evidence="12" type="ORF">GNZ21_05355</name>
</gene>
<dbReference type="GO" id="GO:0046872">
    <property type="term" value="F:metal ion binding"/>
    <property type="evidence" value="ECO:0007669"/>
    <property type="project" value="UniProtKB-KW"/>
</dbReference>
<keyword evidence="3 10" id="KW-0479">Metal-binding</keyword>
<feature type="binding site" evidence="10">
    <location>
        <begin position="210"/>
        <end position="211"/>
    </location>
    <ligand>
        <name>substrate</name>
    </ligand>
</feature>
<proteinExistence type="inferred from homology"/>
<accession>A0A7K1UHA2</accession>
<keyword evidence="6 10" id="KW-0460">Magnesium</keyword>
<evidence type="ECO:0000256" key="10">
    <source>
        <dbReference type="HAMAP-Rule" id="MF_01405"/>
    </source>
</evidence>
<comment type="caution">
    <text evidence="10">Lacks conserved residue(s) required for the propagation of feature annotation.</text>
</comment>
<evidence type="ECO:0000256" key="9">
    <source>
        <dbReference type="ARBA" id="ARBA00052017"/>
    </source>
</evidence>
<dbReference type="SUPFAM" id="SSF52972">
    <property type="entry name" value="ITPase-like"/>
    <property type="match status" value="1"/>
</dbReference>
<dbReference type="FunFam" id="3.90.950.10:FF:000001">
    <property type="entry name" value="dITP/XTP pyrophosphatase"/>
    <property type="match status" value="1"/>
</dbReference>
<evidence type="ECO:0000313" key="12">
    <source>
        <dbReference type="EMBL" id="MVT25792.1"/>
    </source>
</evidence>
<dbReference type="GO" id="GO:0005829">
    <property type="term" value="C:cytosol"/>
    <property type="evidence" value="ECO:0007669"/>
    <property type="project" value="TreeGrafter"/>
</dbReference>
<feature type="active site" description="Proton acceptor" evidence="10">
    <location>
        <position position="84"/>
    </location>
</feature>
<comment type="catalytic activity">
    <reaction evidence="10">
        <text>ITP + H2O = IMP + diphosphate + H(+)</text>
        <dbReference type="Rhea" id="RHEA:29399"/>
        <dbReference type="ChEBI" id="CHEBI:15377"/>
        <dbReference type="ChEBI" id="CHEBI:15378"/>
        <dbReference type="ChEBI" id="CHEBI:33019"/>
        <dbReference type="ChEBI" id="CHEBI:58053"/>
        <dbReference type="ChEBI" id="CHEBI:61402"/>
        <dbReference type="EC" id="3.6.1.66"/>
    </reaction>
</comment>
<evidence type="ECO:0000256" key="4">
    <source>
        <dbReference type="ARBA" id="ARBA00022741"/>
    </source>
</evidence>
<reference evidence="12 13" key="1">
    <citation type="submission" date="2019-12" db="EMBL/GenBank/DDBJ databases">
        <title>Nesterenkonia muleiensis sp. nov., a novel actinobacterium isolated from sap of Populus euphratica.</title>
        <authorList>
            <person name="Wang R."/>
        </authorList>
    </citation>
    <scope>NUCLEOTIDE SEQUENCE [LARGE SCALE GENOMIC DNA]</scope>
    <source>
        <strain evidence="12 13">F10</strain>
    </source>
</reference>
<feature type="binding site" evidence="10">
    <location>
        <begin position="182"/>
        <end position="185"/>
    </location>
    <ligand>
        <name>substrate</name>
    </ligand>
</feature>
<evidence type="ECO:0000256" key="6">
    <source>
        <dbReference type="ARBA" id="ARBA00022842"/>
    </source>
</evidence>
<dbReference type="Pfam" id="PF01725">
    <property type="entry name" value="Ham1p_like"/>
    <property type="match status" value="1"/>
</dbReference>
<comment type="caution">
    <text evidence="12">The sequence shown here is derived from an EMBL/GenBank/DDBJ whole genome shotgun (WGS) entry which is preliminary data.</text>
</comment>
<comment type="similarity">
    <text evidence="1 10 11">Belongs to the HAM1 NTPase family.</text>
</comment>
<evidence type="ECO:0000256" key="8">
    <source>
        <dbReference type="ARBA" id="ARBA00051875"/>
    </source>
</evidence>
<protein>
    <recommendedName>
        <fullName evidence="10">dITP/XTP pyrophosphatase</fullName>
        <ecNumber evidence="10">3.6.1.66</ecNumber>
    </recommendedName>
    <alternativeName>
        <fullName evidence="10">Non-canonical purine NTP pyrophosphatase</fullName>
    </alternativeName>
    <alternativeName>
        <fullName evidence="10">Non-standard purine NTP pyrophosphatase</fullName>
    </alternativeName>
    <alternativeName>
        <fullName evidence="10">Nucleoside-triphosphate diphosphatase</fullName>
    </alternativeName>
    <alternativeName>
        <fullName evidence="10">Nucleoside-triphosphate pyrophosphatase</fullName>
        <shortName evidence="10">NTPase</shortName>
    </alternativeName>
</protein>
<comment type="catalytic activity">
    <reaction evidence="8 10">
        <text>dITP + H2O = dIMP + diphosphate + H(+)</text>
        <dbReference type="Rhea" id="RHEA:28342"/>
        <dbReference type="ChEBI" id="CHEBI:15377"/>
        <dbReference type="ChEBI" id="CHEBI:15378"/>
        <dbReference type="ChEBI" id="CHEBI:33019"/>
        <dbReference type="ChEBI" id="CHEBI:61194"/>
        <dbReference type="ChEBI" id="CHEBI:61382"/>
        <dbReference type="EC" id="3.6.1.66"/>
    </reaction>
</comment>
<evidence type="ECO:0000256" key="7">
    <source>
        <dbReference type="ARBA" id="ARBA00023080"/>
    </source>
</evidence>
<dbReference type="GO" id="GO:0036222">
    <property type="term" value="F:XTP diphosphatase activity"/>
    <property type="evidence" value="ECO:0007669"/>
    <property type="project" value="UniProtKB-UniRule"/>
</dbReference>
<comment type="subunit">
    <text evidence="2 10">Homodimer.</text>
</comment>
<dbReference type="NCBIfam" id="TIGR00042">
    <property type="entry name" value="RdgB/HAM1 family non-canonical purine NTP pyrophosphatase"/>
    <property type="match status" value="1"/>
</dbReference>
<comment type="function">
    <text evidence="10">Pyrophosphatase that catalyzes the hydrolysis of nucleoside triphosphates to their monophosphate derivatives, with a high preference for the non-canonical purine nucleotides XTP (xanthosine triphosphate), dITP (deoxyinosine triphosphate) and ITP. Seems to function as a house-cleaning enzyme that removes non-canonical purine nucleotides from the nucleotide pool, thus preventing their incorporation into DNA/RNA and avoiding chromosomal lesions.</text>
</comment>
<dbReference type="EC" id="3.6.1.66" evidence="10"/>
<dbReference type="GO" id="GO:0017111">
    <property type="term" value="F:ribonucleoside triphosphate phosphatase activity"/>
    <property type="evidence" value="ECO:0007669"/>
    <property type="project" value="InterPro"/>
</dbReference>
<dbReference type="GO" id="GO:0009117">
    <property type="term" value="P:nucleotide metabolic process"/>
    <property type="evidence" value="ECO:0007669"/>
    <property type="project" value="UniProtKB-KW"/>
</dbReference>
<dbReference type="Gene3D" id="3.90.950.10">
    <property type="match status" value="1"/>
</dbReference>
<sequence>MSAPDMLGARIVLATANPGKLREFRALLADQPQLGHLDLERVVIDAASAGVGEIPETGVSFEQNSLLKARTVAAQTGLPAVADDSGLAVEVLGGAPGIFSARWAGISASDDNNRRLLLQQLADIPAEHRGAAFVCVASLVLPQKYDDAAGLGNSSEVTSAEYTAEGRLEGTLLTEERGEGGFGYDSILQPAGETRSCAELSMAEKNAISHRGRAFAQLAPRIVEVLR</sequence>
<feature type="binding site" evidence="10">
    <location>
        <position position="205"/>
    </location>
    <ligand>
        <name>substrate</name>
    </ligand>
</feature>
<feature type="binding site" evidence="10">
    <location>
        <begin position="15"/>
        <end position="20"/>
    </location>
    <ligand>
        <name>substrate</name>
    </ligand>
</feature>
<dbReference type="OrthoDB" id="9807456at2"/>
<keyword evidence="5 10" id="KW-0378">Hydrolase</keyword>
<evidence type="ECO:0000256" key="3">
    <source>
        <dbReference type="ARBA" id="ARBA00022723"/>
    </source>
</evidence>
<feature type="binding site" evidence="10">
    <location>
        <position position="84"/>
    </location>
    <ligand>
        <name>Mg(2+)</name>
        <dbReference type="ChEBI" id="CHEBI:18420"/>
    </ligand>
</feature>
<evidence type="ECO:0000313" key="13">
    <source>
        <dbReference type="Proteomes" id="UP000460157"/>
    </source>
</evidence>
<name>A0A7K1UHA2_9MICC</name>
<dbReference type="InterPro" id="IPR020922">
    <property type="entry name" value="dITP/XTP_pyrophosphatase"/>
</dbReference>
<dbReference type="GO" id="GO:0000166">
    <property type="term" value="F:nucleotide binding"/>
    <property type="evidence" value="ECO:0007669"/>
    <property type="project" value="UniProtKB-KW"/>
</dbReference>